<evidence type="ECO:0000313" key="1">
    <source>
        <dbReference type="EMBL" id="PIV87137.1"/>
    </source>
</evidence>
<reference evidence="2" key="1">
    <citation type="submission" date="2017-09" db="EMBL/GenBank/DDBJ databases">
        <title>Depth-based differentiation of microbial function through sediment-hosted aquifers and enrichment of novel symbionts in the deep terrestrial subsurface.</title>
        <authorList>
            <person name="Probst A.J."/>
            <person name="Ladd B."/>
            <person name="Jarett J.K."/>
            <person name="Geller-Mcgrath D.E."/>
            <person name="Sieber C.M.K."/>
            <person name="Emerson J.B."/>
            <person name="Anantharaman K."/>
            <person name="Thomas B.C."/>
            <person name="Malmstrom R."/>
            <person name="Stieglmeier M."/>
            <person name="Klingl A."/>
            <person name="Woyke T."/>
            <person name="Ryan C.M."/>
            <person name="Banfield J.F."/>
        </authorList>
    </citation>
    <scope>NUCLEOTIDE SEQUENCE [LARGE SCALE GENOMIC DNA]</scope>
</reference>
<accession>A0A2M7FDF4</accession>
<proteinExistence type="predicted"/>
<evidence type="ECO:0000313" key="2">
    <source>
        <dbReference type="Proteomes" id="UP000228497"/>
    </source>
</evidence>
<name>A0A2M7FDF4_9BACT</name>
<dbReference type="AlphaFoldDB" id="A0A2M7FDF4"/>
<gene>
    <name evidence="1" type="ORF">COW49_01275</name>
</gene>
<dbReference type="Proteomes" id="UP000228497">
    <property type="component" value="Unassembled WGS sequence"/>
</dbReference>
<comment type="caution">
    <text evidence="1">The sequence shown here is derived from an EMBL/GenBank/DDBJ whole genome shotgun (WGS) entry which is preliminary data.</text>
</comment>
<dbReference type="EMBL" id="PFFD01000055">
    <property type="protein sequence ID" value="PIV87137.1"/>
    <property type="molecule type" value="Genomic_DNA"/>
</dbReference>
<sequence length="99" mass="11429">MTIEQEEKTLSAILDCLNVIDTFQFDENDPKMKKMRAGVIDTLTIYIAYLKEHQYKALSLNDPEVAIRQRVLSILQERTLLLEGYVKTQAASKARELVR</sequence>
<protein>
    <submittedName>
        <fullName evidence="1">Uncharacterized protein</fullName>
    </submittedName>
</protein>
<organism evidence="1 2">
    <name type="scientific">Candidatus Kaiserbacteria bacterium CG17_big_fil_post_rev_8_21_14_2_50_51_7</name>
    <dbReference type="NCBI Taxonomy" id="1974613"/>
    <lineage>
        <taxon>Bacteria</taxon>
        <taxon>Candidatus Kaiseribacteriota</taxon>
    </lineage>
</organism>